<organism evidence="2">
    <name type="scientific">freshwater metagenome</name>
    <dbReference type="NCBI Taxonomy" id="449393"/>
    <lineage>
        <taxon>unclassified sequences</taxon>
        <taxon>metagenomes</taxon>
        <taxon>ecological metagenomes</taxon>
    </lineage>
</organism>
<sequence>MRTCSISRGFGPDRNGTTIGQSKSAATCHISSVCMPSAALIMVAPAPSALRATSGRQVSTLSPTPSAARAGTTCSRRSHSVCHGTTVALSVEPWPPRSMASAPCESNIWARASAVSGPITIESAFSESGDAFTTP</sequence>
<proteinExistence type="predicted"/>
<dbReference type="AlphaFoldDB" id="A0A6J7EE33"/>
<evidence type="ECO:0000313" key="2">
    <source>
        <dbReference type="EMBL" id="CAB4881547.1"/>
    </source>
</evidence>
<dbReference type="EMBL" id="CAFBLR010000153">
    <property type="protein sequence ID" value="CAB4881547.1"/>
    <property type="molecule type" value="Genomic_DNA"/>
</dbReference>
<feature type="compositionally biased region" description="Polar residues" evidence="1">
    <location>
        <begin position="55"/>
        <end position="65"/>
    </location>
</feature>
<name>A0A6J7EE33_9ZZZZ</name>
<protein>
    <submittedName>
        <fullName evidence="2">Unannotated protein</fullName>
    </submittedName>
</protein>
<evidence type="ECO:0000256" key="1">
    <source>
        <dbReference type="SAM" id="MobiDB-lite"/>
    </source>
</evidence>
<gene>
    <name evidence="2" type="ORF">UFOPK3417_01417</name>
</gene>
<reference evidence="2" key="1">
    <citation type="submission" date="2020-05" db="EMBL/GenBank/DDBJ databases">
        <authorList>
            <person name="Chiriac C."/>
            <person name="Salcher M."/>
            <person name="Ghai R."/>
            <person name="Kavagutti S V."/>
        </authorList>
    </citation>
    <scope>NUCLEOTIDE SEQUENCE</scope>
</reference>
<feature type="region of interest" description="Disordered" evidence="1">
    <location>
        <begin position="55"/>
        <end position="75"/>
    </location>
</feature>
<accession>A0A6J7EE33</accession>